<feature type="region of interest" description="Disordered" evidence="1">
    <location>
        <begin position="1"/>
        <end position="21"/>
    </location>
</feature>
<sequence length="77" mass="8510">PVSFNVQELASHTAEKESMSNVGEISRLFRENRGRPPNGMVGPIEFHQVLTVVAKLGTSFIEDADEAGRELFAKLRP</sequence>
<proteinExistence type="predicted"/>
<dbReference type="Proteomes" id="UP000887226">
    <property type="component" value="Unassembled WGS sequence"/>
</dbReference>
<dbReference type="EMBL" id="MU253929">
    <property type="protein sequence ID" value="KAG9244094.1"/>
    <property type="molecule type" value="Genomic_DNA"/>
</dbReference>
<feature type="non-terminal residue" evidence="2">
    <location>
        <position position="1"/>
    </location>
</feature>
<evidence type="ECO:0000313" key="2">
    <source>
        <dbReference type="EMBL" id="KAG9244094.1"/>
    </source>
</evidence>
<organism evidence="2 3">
    <name type="scientific">Calycina marina</name>
    <dbReference type="NCBI Taxonomy" id="1763456"/>
    <lineage>
        <taxon>Eukaryota</taxon>
        <taxon>Fungi</taxon>
        <taxon>Dikarya</taxon>
        <taxon>Ascomycota</taxon>
        <taxon>Pezizomycotina</taxon>
        <taxon>Leotiomycetes</taxon>
        <taxon>Helotiales</taxon>
        <taxon>Pezizellaceae</taxon>
        <taxon>Calycina</taxon>
    </lineage>
</organism>
<reference evidence="2" key="1">
    <citation type="journal article" date="2021" name="IMA Fungus">
        <title>Genomic characterization of three marine fungi, including Emericellopsis atlantica sp. nov. with signatures of a generalist lifestyle and marine biomass degradation.</title>
        <authorList>
            <person name="Hagestad O.C."/>
            <person name="Hou L."/>
            <person name="Andersen J.H."/>
            <person name="Hansen E.H."/>
            <person name="Altermark B."/>
            <person name="Li C."/>
            <person name="Kuhnert E."/>
            <person name="Cox R.J."/>
            <person name="Crous P.W."/>
            <person name="Spatafora J.W."/>
            <person name="Lail K."/>
            <person name="Amirebrahimi M."/>
            <person name="Lipzen A."/>
            <person name="Pangilinan J."/>
            <person name="Andreopoulos W."/>
            <person name="Hayes R.D."/>
            <person name="Ng V."/>
            <person name="Grigoriev I.V."/>
            <person name="Jackson S.A."/>
            <person name="Sutton T.D.S."/>
            <person name="Dobson A.D.W."/>
            <person name="Rama T."/>
        </authorList>
    </citation>
    <scope>NUCLEOTIDE SEQUENCE</scope>
    <source>
        <strain evidence="2">TRa3180A</strain>
    </source>
</reference>
<evidence type="ECO:0000256" key="1">
    <source>
        <dbReference type="SAM" id="MobiDB-lite"/>
    </source>
</evidence>
<keyword evidence="3" id="KW-1185">Reference proteome</keyword>
<dbReference type="OrthoDB" id="2968323at2759"/>
<feature type="compositionally biased region" description="Polar residues" evidence="1">
    <location>
        <begin position="1"/>
        <end position="10"/>
    </location>
</feature>
<dbReference type="AlphaFoldDB" id="A0A9P8CEH9"/>
<gene>
    <name evidence="2" type="ORF">BJ878DRAFT_422135</name>
</gene>
<comment type="caution">
    <text evidence="2">The sequence shown here is derived from an EMBL/GenBank/DDBJ whole genome shotgun (WGS) entry which is preliminary data.</text>
</comment>
<accession>A0A9P8CEH9</accession>
<evidence type="ECO:0000313" key="3">
    <source>
        <dbReference type="Proteomes" id="UP000887226"/>
    </source>
</evidence>
<name>A0A9P8CEH9_9HELO</name>
<protein>
    <submittedName>
        <fullName evidence="2">Uncharacterized protein</fullName>
    </submittedName>
</protein>